<comment type="cofactor">
    <cofactor evidence="1">
        <name>pyridoxal 5'-phosphate</name>
        <dbReference type="ChEBI" id="CHEBI:597326"/>
    </cofactor>
</comment>
<proteinExistence type="inferred from homology"/>
<keyword evidence="5" id="KW-0663">Pyridoxal phosphate</keyword>
<keyword evidence="3" id="KW-0032">Aminotransferase</keyword>
<reference evidence="7" key="1">
    <citation type="submission" date="2014-11" db="EMBL/GenBank/DDBJ databases">
        <authorList>
            <person name="Otto D Thomas"/>
            <person name="Naeem Raeece"/>
        </authorList>
    </citation>
    <scope>NUCLEOTIDE SEQUENCE</scope>
</reference>
<keyword evidence="4" id="KW-0808">Transferase</keyword>
<evidence type="ECO:0000313" key="7">
    <source>
        <dbReference type="EMBL" id="CEM41923.1"/>
    </source>
</evidence>
<dbReference type="AlphaFoldDB" id="A0A0G4HDP9"/>
<dbReference type="InterPro" id="IPR015421">
    <property type="entry name" value="PyrdxlP-dep_Trfase_major"/>
</dbReference>
<dbReference type="CDD" id="cd00609">
    <property type="entry name" value="AAT_like"/>
    <property type="match status" value="1"/>
</dbReference>
<dbReference type="PANTHER" id="PTHR46383">
    <property type="entry name" value="ASPARTATE AMINOTRANSFERASE"/>
    <property type="match status" value="1"/>
</dbReference>
<sequence length="420" mass="46831">MVPPLSDHLSQLGTETAYAVAGEAKALAATGKTVYPFHIGDMNFVTPPCVVNACKNAIDEGKTGYCAAAGVQPLREAIAKHVTATRKPTTPYGAENVSVQPGGKPVIQKFLASVLQFKDNNEEEVMYPNPGYPIYESQARFLGATLKPYGFKEVDGDYRLDMDHFRSLIGPRTRAVILNNYHNPTGTVYSKEEVEEIASLCVKHNVWVLADEAYWDILYDIQPTSVASLEGMWERTVLLFTYSKSWGMTGWRLGAAVGPQPIIDAISKLTTNQEACTCHFVQYAGISCLEHPQAKEFIRDMNAELKKRRHTLTAALREVPEVKFTVPAATFYCWVDVTEVMQRFGFGDDVERFRQQVLKDSGVCFCTRAHFGEKLPGETKQYVRFAFSGISCEDIERGVGAFKQWIQNYNSSEAEALPNF</sequence>
<dbReference type="InterPro" id="IPR004839">
    <property type="entry name" value="Aminotransferase_I/II_large"/>
</dbReference>
<dbReference type="Pfam" id="PF00155">
    <property type="entry name" value="Aminotran_1_2"/>
    <property type="match status" value="1"/>
</dbReference>
<comment type="similarity">
    <text evidence="2">Belongs to the class-I pyridoxal-phosphate-dependent aminotransferase family.</text>
</comment>
<dbReference type="VEuPathDB" id="CryptoDB:Cvel_26375"/>
<organism evidence="7">
    <name type="scientific">Chromera velia CCMP2878</name>
    <dbReference type="NCBI Taxonomy" id="1169474"/>
    <lineage>
        <taxon>Eukaryota</taxon>
        <taxon>Sar</taxon>
        <taxon>Alveolata</taxon>
        <taxon>Colpodellida</taxon>
        <taxon>Chromeraceae</taxon>
        <taxon>Chromera</taxon>
    </lineage>
</organism>
<accession>A0A0G4HDP9</accession>
<evidence type="ECO:0000256" key="5">
    <source>
        <dbReference type="ARBA" id="ARBA00022898"/>
    </source>
</evidence>
<evidence type="ECO:0000259" key="6">
    <source>
        <dbReference type="Pfam" id="PF00155"/>
    </source>
</evidence>
<gene>
    <name evidence="7" type="ORF">Cvel_26375</name>
</gene>
<dbReference type="GO" id="GO:0006520">
    <property type="term" value="P:amino acid metabolic process"/>
    <property type="evidence" value="ECO:0007669"/>
    <property type="project" value="InterPro"/>
</dbReference>
<feature type="domain" description="Aminotransferase class I/classII large" evidence="6">
    <location>
        <begin position="36"/>
        <end position="401"/>
    </location>
</feature>
<dbReference type="InterPro" id="IPR015422">
    <property type="entry name" value="PyrdxlP-dep_Trfase_small"/>
</dbReference>
<evidence type="ECO:0000256" key="4">
    <source>
        <dbReference type="ARBA" id="ARBA00022679"/>
    </source>
</evidence>
<dbReference type="Gene3D" id="3.40.640.10">
    <property type="entry name" value="Type I PLP-dependent aspartate aminotransferase-like (Major domain)"/>
    <property type="match status" value="1"/>
</dbReference>
<dbReference type="PANTHER" id="PTHR46383:SF1">
    <property type="entry name" value="ASPARTATE AMINOTRANSFERASE"/>
    <property type="match status" value="1"/>
</dbReference>
<dbReference type="Gene3D" id="3.90.1150.10">
    <property type="entry name" value="Aspartate Aminotransferase, domain 1"/>
    <property type="match status" value="1"/>
</dbReference>
<dbReference type="InterPro" id="IPR050596">
    <property type="entry name" value="AspAT/PAT-like"/>
</dbReference>
<protein>
    <recommendedName>
        <fullName evidence="6">Aminotransferase class I/classII large domain-containing protein</fullName>
    </recommendedName>
</protein>
<dbReference type="SUPFAM" id="SSF53383">
    <property type="entry name" value="PLP-dependent transferases"/>
    <property type="match status" value="1"/>
</dbReference>
<dbReference type="GO" id="GO:0030170">
    <property type="term" value="F:pyridoxal phosphate binding"/>
    <property type="evidence" value="ECO:0007669"/>
    <property type="project" value="InterPro"/>
</dbReference>
<evidence type="ECO:0000256" key="2">
    <source>
        <dbReference type="ARBA" id="ARBA00007441"/>
    </source>
</evidence>
<name>A0A0G4HDP9_9ALVE</name>
<evidence type="ECO:0000256" key="3">
    <source>
        <dbReference type="ARBA" id="ARBA00022576"/>
    </source>
</evidence>
<dbReference type="PhylomeDB" id="A0A0G4HDP9"/>
<dbReference type="InterPro" id="IPR015424">
    <property type="entry name" value="PyrdxlP-dep_Trfase"/>
</dbReference>
<dbReference type="GO" id="GO:0008483">
    <property type="term" value="F:transaminase activity"/>
    <property type="evidence" value="ECO:0007669"/>
    <property type="project" value="UniProtKB-KW"/>
</dbReference>
<dbReference type="EMBL" id="CDMZ01002339">
    <property type="protein sequence ID" value="CEM41923.1"/>
    <property type="molecule type" value="Genomic_DNA"/>
</dbReference>
<evidence type="ECO:0000256" key="1">
    <source>
        <dbReference type="ARBA" id="ARBA00001933"/>
    </source>
</evidence>